<dbReference type="SUPFAM" id="SSF48452">
    <property type="entry name" value="TPR-like"/>
    <property type="match status" value="1"/>
</dbReference>
<dbReference type="EMBL" id="JROU02000762">
    <property type="protein sequence ID" value="OEH78383.1"/>
    <property type="molecule type" value="Genomic_DNA"/>
</dbReference>
<keyword evidence="3" id="KW-1185">Reference proteome</keyword>
<dbReference type="VEuPathDB" id="ToxoDB:cyc_06228"/>
<feature type="compositionally biased region" description="Low complexity" evidence="1">
    <location>
        <begin position="30"/>
        <end position="40"/>
    </location>
</feature>
<dbReference type="PANTHER" id="PTHR21581:SF6">
    <property type="entry name" value="TRAFFICKING PROTEIN PARTICLE COMPLEX SUBUNIT 12"/>
    <property type="match status" value="1"/>
</dbReference>
<evidence type="ECO:0000256" key="1">
    <source>
        <dbReference type="SAM" id="MobiDB-lite"/>
    </source>
</evidence>
<evidence type="ECO:0008006" key="4">
    <source>
        <dbReference type="Google" id="ProtNLM"/>
    </source>
</evidence>
<gene>
    <name evidence="2" type="ORF">cyc_06228</name>
</gene>
<sequence length="541" mass="56128">MESLSGEAAESPAHAAATAPSRQSDPITERTATSAAAARSVYTPHLSAGGGTSLVQPPPLAAAPAAASARLPAGAAAVENTSDPPVACASAAMHPGVAQQPPAASPQGLLAPSPSPFPLSSLPLHDLHDPLHPPTPPPPPCGLPRPPSSFATRVVAAPVAAAEEEIAALISARDTRTAANLLLEKLKARRRGAFDFLMRSLSKLQPPWPPLRCQTAVAISRIASSLCISCTYGDAILCLQQPPAKALAPDVYLRWMAIRYFCLLRLRHCKQQLKEAAAGGADAAGIASTAAEAAAGSGDRPTDLQRLWKARLLRTGCLLALVLSAANYPEEALRVLKQVLALDAKSAPALSLMGRIALKMGCTDCAEQYFSYADCVGTPDTALSSTNHGLLLLFNRRIAPAVDAFEAAVHACGSSSLVSPLSVAAMPMNGCEGPLGSPTPSAAEGRDPWKTACDMFCPPAHAVCCNNAAVARFYSKRLADATAALEGLVHGNPDGVFPSSVRNLITLYEFAANRESCLALLQDLQTAARGDPQIQQLLTGN</sequence>
<comment type="caution">
    <text evidence="2">The sequence shown here is derived from an EMBL/GenBank/DDBJ whole genome shotgun (WGS) entry which is preliminary data.</text>
</comment>
<accession>A0A1D3D4J8</accession>
<feature type="compositionally biased region" description="Low complexity" evidence="1">
    <location>
        <begin position="7"/>
        <end position="21"/>
    </location>
</feature>
<protein>
    <recommendedName>
        <fullName evidence="4">Tetratricopeptide repeat-containing protein</fullName>
    </recommendedName>
</protein>
<name>A0A1D3D4J8_9EIME</name>
<proteinExistence type="predicted"/>
<organism evidence="2 3">
    <name type="scientific">Cyclospora cayetanensis</name>
    <dbReference type="NCBI Taxonomy" id="88456"/>
    <lineage>
        <taxon>Eukaryota</taxon>
        <taxon>Sar</taxon>
        <taxon>Alveolata</taxon>
        <taxon>Apicomplexa</taxon>
        <taxon>Conoidasida</taxon>
        <taxon>Coccidia</taxon>
        <taxon>Eucoccidiorida</taxon>
        <taxon>Eimeriorina</taxon>
        <taxon>Eimeriidae</taxon>
        <taxon>Cyclospora</taxon>
    </lineage>
</organism>
<feature type="region of interest" description="Disordered" evidence="1">
    <location>
        <begin position="96"/>
        <end position="147"/>
    </location>
</feature>
<evidence type="ECO:0000313" key="2">
    <source>
        <dbReference type="EMBL" id="OEH78383.1"/>
    </source>
</evidence>
<dbReference type="InterPro" id="IPR011990">
    <property type="entry name" value="TPR-like_helical_dom_sf"/>
</dbReference>
<dbReference type="InParanoid" id="A0A1D3D4J8"/>
<dbReference type="Gene3D" id="1.25.40.10">
    <property type="entry name" value="Tetratricopeptide repeat domain"/>
    <property type="match status" value="1"/>
</dbReference>
<feature type="region of interest" description="Disordered" evidence="1">
    <location>
        <begin position="1"/>
        <end position="67"/>
    </location>
</feature>
<dbReference type="AlphaFoldDB" id="A0A1D3D4J8"/>
<dbReference type="PANTHER" id="PTHR21581">
    <property type="entry name" value="D-ALANYL-D-ALANINE CARBOXYPEPTIDASE"/>
    <property type="match status" value="1"/>
</dbReference>
<evidence type="ECO:0000313" key="3">
    <source>
        <dbReference type="Proteomes" id="UP000095192"/>
    </source>
</evidence>
<dbReference type="Proteomes" id="UP000095192">
    <property type="component" value="Unassembled WGS sequence"/>
</dbReference>
<feature type="compositionally biased region" description="Pro residues" evidence="1">
    <location>
        <begin position="132"/>
        <end position="147"/>
    </location>
</feature>
<reference evidence="2 3" key="1">
    <citation type="journal article" date="2016" name="BMC Genomics">
        <title>Comparative genomics reveals Cyclospora cayetanensis possesses coccidia-like metabolism and invasion components but unique surface antigens.</title>
        <authorList>
            <person name="Liu S."/>
            <person name="Wang L."/>
            <person name="Zheng H."/>
            <person name="Xu Z."/>
            <person name="Roellig D.M."/>
            <person name="Li N."/>
            <person name="Frace M.A."/>
            <person name="Tang K."/>
            <person name="Arrowood M.J."/>
            <person name="Moss D.M."/>
            <person name="Zhang L."/>
            <person name="Feng Y."/>
            <person name="Xiao L."/>
        </authorList>
    </citation>
    <scope>NUCLEOTIDE SEQUENCE [LARGE SCALE GENOMIC DNA]</scope>
    <source>
        <strain evidence="2 3">CHN_HEN01</strain>
    </source>
</reference>